<dbReference type="AlphaFoldDB" id="A0AAV1XJ58"/>
<gene>
    <name evidence="1" type="ORF">LLUT_LOCUS22895</name>
</gene>
<name>A0AAV1XJ58_LUPLU</name>
<dbReference type="Proteomes" id="UP001497480">
    <property type="component" value="Unassembled WGS sequence"/>
</dbReference>
<protein>
    <submittedName>
        <fullName evidence="1">Uncharacterized protein</fullName>
    </submittedName>
</protein>
<evidence type="ECO:0000313" key="1">
    <source>
        <dbReference type="EMBL" id="CAL0321835.1"/>
    </source>
</evidence>
<accession>A0AAV1XJ58</accession>
<reference evidence="1 2" key="1">
    <citation type="submission" date="2024-03" db="EMBL/GenBank/DDBJ databases">
        <authorList>
            <person name="Martinez-Hernandez J."/>
        </authorList>
    </citation>
    <scope>NUCLEOTIDE SEQUENCE [LARGE SCALE GENOMIC DNA]</scope>
</reference>
<sequence>MKYNKLKHTLRSALKSFNRQTQSFFKMGETWIDGSVDDSQAKWDKGAWQWQWHFLRAMNAVINQCLIPLTKNNAQYLLLLYASCYCFCQQAVTESYAKQVTMANGNTDYIDGFYESSSMINGH</sequence>
<dbReference type="EMBL" id="CAXHTB010000016">
    <property type="protein sequence ID" value="CAL0321835.1"/>
    <property type="molecule type" value="Genomic_DNA"/>
</dbReference>
<organism evidence="1 2">
    <name type="scientific">Lupinus luteus</name>
    <name type="common">European yellow lupine</name>
    <dbReference type="NCBI Taxonomy" id="3873"/>
    <lineage>
        <taxon>Eukaryota</taxon>
        <taxon>Viridiplantae</taxon>
        <taxon>Streptophyta</taxon>
        <taxon>Embryophyta</taxon>
        <taxon>Tracheophyta</taxon>
        <taxon>Spermatophyta</taxon>
        <taxon>Magnoliopsida</taxon>
        <taxon>eudicotyledons</taxon>
        <taxon>Gunneridae</taxon>
        <taxon>Pentapetalae</taxon>
        <taxon>rosids</taxon>
        <taxon>fabids</taxon>
        <taxon>Fabales</taxon>
        <taxon>Fabaceae</taxon>
        <taxon>Papilionoideae</taxon>
        <taxon>50 kb inversion clade</taxon>
        <taxon>genistoids sensu lato</taxon>
        <taxon>core genistoids</taxon>
        <taxon>Genisteae</taxon>
        <taxon>Lupinus</taxon>
    </lineage>
</organism>
<comment type="caution">
    <text evidence="1">The sequence shown here is derived from an EMBL/GenBank/DDBJ whole genome shotgun (WGS) entry which is preliminary data.</text>
</comment>
<evidence type="ECO:0000313" key="2">
    <source>
        <dbReference type="Proteomes" id="UP001497480"/>
    </source>
</evidence>
<keyword evidence="2" id="KW-1185">Reference proteome</keyword>
<proteinExistence type="predicted"/>